<dbReference type="EMBL" id="QRDZ01000043">
    <property type="protein sequence ID" value="RED55384.1"/>
    <property type="molecule type" value="Genomic_DNA"/>
</dbReference>
<gene>
    <name evidence="2" type="ORF">DFP98_14328</name>
</gene>
<dbReference type="Pfam" id="PF01547">
    <property type="entry name" value="SBP_bac_1"/>
    <property type="match status" value="1"/>
</dbReference>
<evidence type="ECO:0000313" key="3">
    <source>
        <dbReference type="Proteomes" id="UP000256977"/>
    </source>
</evidence>
<name>A0A3D9I0W8_9BACL</name>
<proteinExistence type="predicted"/>
<dbReference type="SUPFAM" id="SSF53850">
    <property type="entry name" value="Periplasmic binding protein-like II"/>
    <property type="match status" value="1"/>
</dbReference>
<dbReference type="InterPro" id="IPR050490">
    <property type="entry name" value="Bact_solute-bd_prot1"/>
</dbReference>
<dbReference type="PROSITE" id="PS51257">
    <property type="entry name" value="PROKAR_LIPOPROTEIN"/>
    <property type="match status" value="1"/>
</dbReference>
<feature type="signal peptide" evidence="1">
    <location>
        <begin position="1"/>
        <end position="21"/>
    </location>
</feature>
<keyword evidence="2" id="KW-0762">Sugar transport</keyword>
<dbReference type="PANTHER" id="PTHR43649:SF12">
    <property type="entry name" value="DIACETYLCHITOBIOSE BINDING PROTEIN DASA"/>
    <property type="match status" value="1"/>
</dbReference>
<protein>
    <submittedName>
        <fullName evidence="2">Multiple sugar transport system substrate-binding protein</fullName>
    </submittedName>
</protein>
<evidence type="ECO:0000256" key="1">
    <source>
        <dbReference type="SAM" id="SignalP"/>
    </source>
</evidence>
<dbReference type="InterPro" id="IPR006059">
    <property type="entry name" value="SBP"/>
</dbReference>
<dbReference type="PANTHER" id="PTHR43649">
    <property type="entry name" value="ARABINOSE-BINDING PROTEIN-RELATED"/>
    <property type="match status" value="1"/>
</dbReference>
<accession>A0A3D9I0W8</accession>
<sequence length="427" mass="47915">MKKIRIMILIVIAVMLLSACAGNKEGQEGNAEEGRKNVSIAVMSSDRFLESAVQKFEALHPDIHIEIKEFLAMPKSENGMSAAISQADMEKFIQTVTTQAISGKASDLILMNNLPEDKFVDKKLLANFNDMMAEDPSFDKSKYYQNILTGSQSGDGLYVMPIAFALDLIQGNTELMEKAKIEIDDKTWTWDQVKQISKKLQEQAGPDYTAFIDLFSGQLLYDYIESNYSQLVQRGKANFDSDLFRDMMQQIKALYDEGTLKEEFSYDYDKALLSIGGFSSPEQANNPKTAFFQKPTVHGDGQGSGFKTYFKLGLNSKSKARQEAWEFIKFLLSDEMQASPDLMGIPLNRSVVDKKFAELENEDNGTPAKEQIESVRNLLDKAGKKSESDFKVASIAIEEFAAYMSGQKSAEEVSRLIQNRVTTYLNE</sequence>
<keyword evidence="3" id="KW-1185">Reference proteome</keyword>
<evidence type="ECO:0000313" key="2">
    <source>
        <dbReference type="EMBL" id="RED55384.1"/>
    </source>
</evidence>
<dbReference type="Gene3D" id="3.40.190.10">
    <property type="entry name" value="Periplasmic binding protein-like II"/>
    <property type="match status" value="1"/>
</dbReference>
<keyword evidence="1" id="KW-0732">Signal</keyword>
<dbReference type="AlphaFoldDB" id="A0A3D9I0W8"/>
<dbReference type="RefSeq" id="WP_220377214.1">
    <property type="nucleotide sequence ID" value="NZ_QRDZ01000043.1"/>
</dbReference>
<keyword evidence="2" id="KW-0813">Transport</keyword>
<comment type="caution">
    <text evidence="2">The sequence shown here is derived from an EMBL/GenBank/DDBJ whole genome shotgun (WGS) entry which is preliminary data.</text>
</comment>
<feature type="chain" id="PRO_5038983222" evidence="1">
    <location>
        <begin position="22"/>
        <end position="427"/>
    </location>
</feature>
<organism evidence="2 3">
    <name type="scientific">Cohnella phaseoli</name>
    <dbReference type="NCBI Taxonomy" id="456490"/>
    <lineage>
        <taxon>Bacteria</taxon>
        <taxon>Bacillati</taxon>
        <taxon>Bacillota</taxon>
        <taxon>Bacilli</taxon>
        <taxon>Bacillales</taxon>
        <taxon>Paenibacillaceae</taxon>
        <taxon>Cohnella</taxon>
    </lineage>
</organism>
<reference evidence="2 3" key="1">
    <citation type="submission" date="2018-07" db="EMBL/GenBank/DDBJ databases">
        <title>Genomic Encyclopedia of Type Strains, Phase III (KMG-III): the genomes of soil and plant-associated and newly described type strains.</title>
        <authorList>
            <person name="Whitman W."/>
        </authorList>
    </citation>
    <scope>NUCLEOTIDE SEQUENCE [LARGE SCALE GENOMIC DNA]</scope>
    <source>
        <strain evidence="2 3">CECT 7287</strain>
    </source>
</reference>
<dbReference type="Proteomes" id="UP000256977">
    <property type="component" value="Unassembled WGS sequence"/>
</dbReference>